<dbReference type="GO" id="GO:0003677">
    <property type="term" value="F:DNA binding"/>
    <property type="evidence" value="ECO:0007669"/>
    <property type="project" value="InterPro"/>
</dbReference>
<name>A0A1X6NY82_PORUM</name>
<feature type="domain" description="Transcription activator GCR1-like" evidence="1">
    <location>
        <begin position="523"/>
        <end position="573"/>
    </location>
</feature>
<dbReference type="InterPro" id="IPR022210">
    <property type="entry name" value="TF_GCR1-like"/>
</dbReference>
<reference evidence="2 3" key="1">
    <citation type="submission" date="2017-03" db="EMBL/GenBank/DDBJ databases">
        <title>WGS assembly of Porphyra umbilicalis.</title>
        <authorList>
            <person name="Brawley S.H."/>
            <person name="Blouin N.A."/>
            <person name="Ficko-Blean E."/>
            <person name="Wheeler G.L."/>
            <person name="Lohr M."/>
            <person name="Goodson H.V."/>
            <person name="Jenkins J.W."/>
            <person name="Blaby-Haas C.E."/>
            <person name="Helliwell K.E."/>
            <person name="Chan C."/>
            <person name="Marriage T."/>
            <person name="Bhattacharya D."/>
            <person name="Klein A.S."/>
            <person name="Badis Y."/>
            <person name="Brodie J."/>
            <person name="Cao Y."/>
            <person name="Collen J."/>
            <person name="Dittami S.M."/>
            <person name="Gachon C.M."/>
            <person name="Green B.R."/>
            <person name="Karpowicz S."/>
            <person name="Kim J.W."/>
            <person name="Kudahl U."/>
            <person name="Lin S."/>
            <person name="Michel G."/>
            <person name="Mittag M."/>
            <person name="Olson B.J."/>
            <person name="Pangilinan J."/>
            <person name="Peng Y."/>
            <person name="Qiu H."/>
            <person name="Shu S."/>
            <person name="Singer J.T."/>
            <person name="Smith A.G."/>
            <person name="Sprecher B.N."/>
            <person name="Wagner V."/>
            <person name="Wang W."/>
            <person name="Wang Z.-Y."/>
            <person name="Yan J."/>
            <person name="Yarish C."/>
            <person name="Zoeuner-Riek S."/>
            <person name="Zhuang Y."/>
            <person name="Zou Y."/>
            <person name="Lindquist E.A."/>
            <person name="Grimwood J."/>
            <person name="Barry K."/>
            <person name="Rokhsar D.S."/>
            <person name="Schmutz J."/>
            <person name="Stiller J.W."/>
            <person name="Grossman A.R."/>
            <person name="Prochnik S.E."/>
        </authorList>
    </citation>
    <scope>NUCLEOTIDE SEQUENCE [LARGE SCALE GENOMIC DNA]</scope>
    <source>
        <strain evidence="2">4086291</strain>
    </source>
</reference>
<dbReference type="Proteomes" id="UP000218209">
    <property type="component" value="Unassembled WGS sequence"/>
</dbReference>
<dbReference type="AlphaFoldDB" id="A0A1X6NY82"/>
<keyword evidence="3" id="KW-1185">Reference proteome</keyword>
<gene>
    <name evidence="2" type="ORF">BU14_0339s0007</name>
</gene>
<accession>A0A1X6NY82</accession>
<organism evidence="2 3">
    <name type="scientific">Porphyra umbilicalis</name>
    <name type="common">Purple laver</name>
    <name type="synonym">Red alga</name>
    <dbReference type="NCBI Taxonomy" id="2786"/>
    <lineage>
        <taxon>Eukaryota</taxon>
        <taxon>Rhodophyta</taxon>
        <taxon>Bangiophyceae</taxon>
        <taxon>Bangiales</taxon>
        <taxon>Bangiaceae</taxon>
        <taxon>Porphyra</taxon>
    </lineage>
</organism>
<dbReference type="InterPro" id="IPR038279">
    <property type="entry name" value="Ndc10_dom2_sf"/>
</dbReference>
<dbReference type="Pfam" id="PF12550">
    <property type="entry name" value="GCR1_C"/>
    <property type="match status" value="1"/>
</dbReference>
<sequence>MAARGATARDMAWSDIAVNTFPGIITAGGTDQPVLCFYVLATKTTEGVVRCFGALPHVDEWACVAGGVADAFYAMCLRPGAVTSAPPGSFIPVFMPNDEELMAAGVRPAHFREAGAASGWREWYRWLFVPAPNGGLLKAMTYHNDSLGPLLAAQGVPDWASKTHIFRKGPAHAGKQRGASEADIREQGIWAPGVGGSGYDNTLPNPGMTRGRPVDCPSPATARLGVPVPHVLLDLFAPWVEREEQALAAREAADPRAADDALKDFFRLARWLAPIYFQTWAARLATASVPHTSDIHRHPLLSHRVFKTYCATMATALKAAGDVASRTVAEVLPEFADSVGRAVQTVATAASAEQAELEKRLPARLDDGVAAVRQQLDVGVARVIATGEAAAVGTRNHIDARFKRLEAAQRRPWALLSRFFADGVIRDPRADFALREELARAPATPPALPSAPAMLPSATVPLLPTPSAPARQPITSARKAAGRERVLDLQARGKLAGVPVTEAGDEAVPLLPMGQGLTWEQALDEYAVGYDGRVAIRELQEHFGNRWRLRQEGEAKRRYIKLYSERAALYRAFDVEYLRRARTVGIVGILATIKCRYADACDTKEFLARAKKDYPSGGV</sequence>
<protein>
    <recommendedName>
        <fullName evidence="1">Transcription activator GCR1-like domain-containing protein</fullName>
    </recommendedName>
</protein>
<dbReference type="Gene3D" id="1.10.443.20">
    <property type="entry name" value="Centromere DNA-binding protein complex CBF3 subunit, domain 2"/>
    <property type="match status" value="1"/>
</dbReference>
<dbReference type="EMBL" id="KV918990">
    <property type="protein sequence ID" value="OSX73542.1"/>
    <property type="molecule type" value="Genomic_DNA"/>
</dbReference>
<evidence type="ECO:0000259" key="1">
    <source>
        <dbReference type="Pfam" id="PF12550"/>
    </source>
</evidence>
<evidence type="ECO:0000313" key="2">
    <source>
        <dbReference type="EMBL" id="OSX73542.1"/>
    </source>
</evidence>
<evidence type="ECO:0000313" key="3">
    <source>
        <dbReference type="Proteomes" id="UP000218209"/>
    </source>
</evidence>
<proteinExistence type="predicted"/>